<keyword evidence="1" id="KW-1133">Transmembrane helix</keyword>
<keyword evidence="1" id="KW-0472">Membrane</keyword>
<dbReference type="PANTHER" id="PTHR31210">
    <property type="entry name" value="OS06G0731900 PROTEIN"/>
    <property type="match status" value="1"/>
</dbReference>
<dbReference type="STRING" id="429701.A0A2G9FXL1"/>
<feature type="transmembrane region" description="Helical" evidence="1">
    <location>
        <begin position="21"/>
        <end position="40"/>
    </location>
</feature>
<dbReference type="Pfam" id="PF05212">
    <property type="entry name" value="DUF707"/>
    <property type="match status" value="1"/>
</dbReference>
<evidence type="ECO:0000313" key="2">
    <source>
        <dbReference type="EMBL" id="PIM97634.1"/>
    </source>
</evidence>
<gene>
    <name evidence="2" type="ORF">CDL12_29895</name>
</gene>
<protein>
    <submittedName>
        <fullName evidence="2">Uncharacterized protein</fullName>
    </submittedName>
</protein>
<evidence type="ECO:0000313" key="3">
    <source>
        <dbReference type="Proteomes" id="UP000231279"/>
    </source>
</evidence>
<dbReference type="OrthoDB" id="9985979at2759"/>
<evidence type="ECO:0000256" key="1">
    <source>
        <dbReference type="SAM" id="Phobius"/>
    </source>
</evidence>
<dbReference type="PANTHER" id="PTHR31210:SF11">
    <property type="entry name" value="KETOGLUTARATE REDUCTASE TRANS-SPLICING-LIKE PROTEIN, PUTATIVE (DUF707)-RELATED"/>
    <property type="match status" value="1"/>
</dbReference>
<organism evidence="2 3">
    <name type="scientific">Handroanthus impetiginosus</name>
    <dbReference type="NCBI Taxonomy" id="429701"/>
    <lineage>
        <taxon>Eukaryota</taxon>
        <taxon>Viridiplantae</taxon>
        <taxon>Streptophyta</taxon>
        <taxon>Embryophyta</taxon>
        <taxon>Tracheophyta</taxon>
        <taxon>Spermatophyta</taxon>
        <taxon>Magnoliopsida</taxon>
        <taxon>eudicotyledons</taxon>
        <taxon>Gunneridae</taxon>
        <taxon>Pentapetalae</taxon>
        <taxon>asterids</taxon>
        <taxon>lamiids</taxon>
        <taxon>Lamiales</taxon>
        <taxon>Bignoniaceae</taxon>
        <taxon>Crescentiina</taxon>
        <taxon>Tabebuia alliance</taxon>
        <taxon>Handroanthus</taxon>
    </lineage>
</organism>
<sequence length="404" mass="46375">MKSYNSVSLLSDPKSRSCLCSLLLTVSLIFCFYFIGNAWLRKDLLRLPHGFGPNTTLQHTVSDKCKSECRPIGSEALPKGIISTSSNFKMRPLWGPLSEDNKPKHATSLLAIAVGINQKGLVNEMVKKFLESDFVVILFHYDGVVDEWHDLEWSNGVIHISAANQTKWWFAKRFLHPDIVAEYDYIFLWDEDLAVENFHPGRYISIVKEEGLEISQPALDPGKSEVHHPITVRRRRSKVHRRFYKFKGSGRCDKNSTTPPCVGWVEMMAPVFSRAAWRCAWYMIQNDLIHAWGLDMQLGYCAQGDRTVKVGVVDEEYIAHLGLPTLGGFSDKNKTNRGLPGKSSHLKNSSDSESWAADMYNFDNRSAVRRQSYNEMIIFRNRWKKAIHEDKCWIDPFKRQSHMN</sequence>
<dbReference type="EMBL" id="NKXS01009354">
    <property type="protein sequence ID" value="PIM97634.1"/>
    <property type="molecule type" value="Genomic_DNA"/>
</dbReference>
<reference evidence="3" key="1">
    <citation type="journal article" date="2018" name="Gigascience">
        <title>Genome assembly of the Pink Ipe (Handroanthus impetiginosus, Bignoniaceae), a highly valued, ecologically keystone Neotropical timber forest tree.</title>
        <authorList>
            <person name="Silva-Junior O.B."/>
            <person name="Grattapaglia D."/>
            <person name="Novaes E."/>
            <person name="Collevatti R.G."/>
        </authorList>
    </citation>
    <scope>NUCLEOTIDE SEQUENCE [LARGE SCALE GENOMIC DNA]</scope>
    <source>
        <strain evidence="3">cv. UFG-1</strain>
    </source>
</reference>
<name>A0A2G9FXL1_9LAMI</name>
<keyword evidence="3" id="KW-1185">Reference proteome</keyword>
<keyword evidence="1" id="KW-0812">Transmembrane</keyword>
<dbReference type="InterPro" id="IPR007877">
    <property type="entry name" value="DUF707"/>
</dbReference>
<dbReference type="Proteomes" id="UP000231279">
    <property type="component" value="Unassembled WGS sequence"/>
</dbReference>
<accession>A0A2G9FXL1</accession>
<comment type="caution">
    <text evidence="2">The sequence shown here is derived from an EMBL/GenBank/DDBJ whole genome shotgun (WGS) entry which is preliminary data.</text>
</comment>
<dbReference type="AlphaFoldDB" id="A0A2G9FXL1"/>
<proteinExistence type="predicted"/>